<dbReference type="SMART" id="SM00866">
    <property type="entry name" value="UTRA"/>
    <property type="match status" value="1"/>
</dbReference>
<comment type="caution">
    <text evidence="6">The sequence shown here is derived from an EMBL/GenBank/DDBJ whole genome shotgun (WGS) entry which is preliminary data.</text>
</comment>
<dbReference type="InterPro" id="IPR050679">
    <property type="entry name" value="Bact_HTH_transcr_reg"/>
</dbReference>
<dbReference type="InterPro" id="IPR000524">
    <property type="entry name" value="Tscrpt_reg_HTH_GntR"/>
</dbReference>
<evidence type="ECO:0000256" key="2">
    <source>
        <dbReference type="ARBA" id="ARBA00023125"/>
    </source>
</evidence>
<feature type="region of interest" description="Disordered" evidence="4">
    <location>
        <begin position="1"/>
        <end position="33"/>
    </location>
</feature>
<keyword evidence="3" id="KW-0804">Transcription</keyword>
<feature type="compositionally biased region" description="Low complexity" evidence="4">
    <location>
        <begin position="11"/>
        <end position="27"/>
    </location>
</feature>
<accession>A0A3L7AM57</accession>
<sequence length="277" mass="30500">MRTRRDLTGTAQAVPPEQPPAASSARAARGEDDPARYRQIAKQLETAISVGRYPVGTLLPTEAALCASFGASRYTIREALRSLVELGMVERRQGAGSRVVAASPRTSYSHTMRTLAEFFQYARDTHLEIMDSGIYALDDEEALVLKAPVGSRWMRLQGVRWTPERTETISYTTVYIHVRFVPLLADVSDADGPIYALVEARSGETIAEAIQEITACALPAAIAKPLNVRPGAPAMRFVRRYLDASGGIMLTSLNWHPADRFSYVMSIRRGDWPGQDS</sequence>
<dbReference type="PRINTS" id="PR00035">
    <property type="entry name" value="HTHGNTR"/>
</dbReference>
<keyword evidence="2" id="KW-0238">DNA-binding</keyword>
<dbReference type="OrthoDB" id="9028214at2"/>
<dbReference type="InterPro" id="IPR028978">
    <property type="entry name" value="Chorismate_lyase_/UTRA_dom_sf"/>
</dbReference>
<evidence type="ECO:0000313" key="6">
    <source>
        <dbReference type="EMBL" id="RLP81586.1"/>
    </source>
</evidence>
<dbReference type="CDD" id="cd07377">
    <property type="entry name" value="WHTH_GntR"/>
    <property type="match status" value="1"/>
</dbReference>
<proteinExistence type="predicted"/>
<evidence type="ECO:0000313" key="7">
    <source>
        <dbReference type="Proteomes" id="UP000269692"/>
    </source>
</evidence>
<dbReference type="Gene3D" id="3.40.1410.10">
    <property type="entry name" value="Chorismate lyase-like"/>
    <property type="match status" value="1"/>
</dbReference>
<dbReference type="SMART" id="SM00345">
    <property type="entry name" value="HTH_GNTR"/>
    <property type="match status" value="1"/>
</dbReference>
<dbReference type="GO" id="GO:0003677">
    <property type="term" value="F:DNA binding"/>
    <property type="evidence" value="ECO:0007669"/>
    <property type="project" value="UniProtKB-KW"/>
</dbReference>
<dbReference type="PANTHER" id="PTHR44846">
    <property type="entry name" value="MANNOSYL-D-GLYCERATE TRANSPORT/METABOLISM SYSTEM REPRESSOR MNGR-RELATED"/>
    <property type="match status" value="1"/>
</dbReference>
<keyword evidence="1" id="KW-0805">Transcription regulation</keyword>
<keyword evidence="7" id="KW-1185">Reference proteome</keyword>
<dbReference type="GO" id="GO:0045892">
    <property type="term" value="P:negative regulation of DNA-templated transcription"/>
    <property type="evidence" value="ECO:0007669"/>
    <property type="project" value="TreeGrafter"/>
</dbReference>
<dbReference type="InterPro" id="IPR011663">
    <property type="entry name" value="UTRA"/>
</dbReference>
<dbReference type="PROSITE" id="PS50949">
    <property type="entry name" value="HTH_GNTR"/>
    <property type="match status" value="1"/>
</dbReference>
<dbReference type="PANTHER" id="PTHR44846:SF17">
    <property type="entry name" value="GNTR-FAMILY TRANSCRIPTIONAL REGULATOR"/>
    <property type="match status" value="1"/>
</dbReference>
<dbReference type="Proteomes" id="UP000269692">
    <property type="component" value="Unassembled WGS sequence"/>
</dbReference>
<dbReference type="InterPro" id="IPR036388">
    <property type="entry name" value="WH-like_DNA-bd_sf"/>
</dbReference>
<dbReference type="AlphaFoldDB" id="A0A3L7AM57"/>
<dbReference type="GO" id="GO:0003700">
    <property type="term" value="F:DNA-binding transcription factor activity"/>
    <property type="evidence" value="ECO:0007669"/>
    <property type="project" value="InterPro"/>
</dbReference>
<evidence type="ECO:0000256" key="3">
    <source>
        <dbReference type="ARBA" id="ARBA00023163"/>
    </source>
</evidence>
<dbReference type="InterPro" id="IPR036390">
    <property type="entry name" value="WH_DNA-bd_sf"/>
</dbReference>
<dbReference type="Pfam" id="PF00392">
    <property type="entry name" value="GntR"/>
    <property type="match status" value="1"/>
</dbReference>
<gene>
    <name evidence="6" type="ORF">D9R14_00855</name>
</gene>
<protein>
    <submittedName>
        <fullName evidence="6">GntR family transcriptional regulator</fullName>
    </submittedName>
</protein>
<name>A0A3L7AM57_9HYPH</name>
<organism evidence="6 7">
    <name type="scientific">Xanthobacter tagetidis</name>
    <dbReference type="NCBI Taxonomy" id="60216"/>
    <lineage>
        <taxon>Bacteria</taxon>
        <taxon>Pseudomonadati</taxon>
        <taxon>Pseudomonadota</taxon>
        <taxon>Alphaproteobacteria</taxon>
        <taxon>Hyphomicrobiales</taxon>
        <taxon>Xanthobacteraceae</taxon>
        <taxon>Xanthobacter</taxon>
    </lineage>
</organism>
<dbReference type="Pfam" id="PF07702">
    <property type="entry name" value="UTRA"/>
    <property type="match status" value="1"/>
</dbReference>
<dbReference type="SUPFAM" id="SSF46785">
    <property type="entry name" value="Winged helix' DNA-binding domain"/>
    <property type="match status" value="1"/>
</dbReference>
<dbReference type="SUPFAM" id="SSF64288">
    <property type="entry name" value="Chorismate lyase-like"/>
    <property type="match status" value="1"/>
</dbReference>
<evidence type="ECO:0000256" key="1">
    <source>
        <dbReference type="ARBA" id="ARBA00023015"/>
    </source>
</evidence>
<dbReference type="Gene3D" id="1.10.10.10">
    <property type="entry name" value="Winged helix-like DNA-binding domain superfamily/Winged helix DNA-binding domain"/>
    <property type="match status" value="1"/>
</dbReference>
<evidence type="ECO:0000259" key="5">
    <source>
        <dbReference type="PROSITE" id="PS50949"/>
    </source>
</evidence>
<dbReference type="EMBL" id="RCTF01000001">
    <property type="protein sequence ID" value="RLP81586.1"/>
    <property type="molecule type" value="Genomic_DNA"/>
</dbReference>
<evidence type="ECO:0000256" key="4">
    <source>
        <dbReference type="SAM" id="MobiDB-lite"/>
    </source>
</evidence>
<reference evidence="6 7" key="1">
    <citation type="submission" date="2018-10" db="EMBL/GenBank/DDBJ databases">
        <title>Xanthobacter tagetidis genome sequencing and assembly.</title>
        <authorList>
            <person name="Maclea K.S."/>
            <person name="Goen A.E."/>
            <person name="Fatima S.A."/>
        </authorList>
    </citation>
    <scope>NUCLEOTIDE SEQUENCE [LARGE SCALE GENOMIC DNA]</scope>
    <source>
        <strain evidence="6 7">ATCC 700314</strain>
    </source>
</reference>
<feature type="domain" description="HTH gntR-type" evidence="5">
    <location>
        <begin position="34"/>
        <end position="102"/>
    </location>
</feature>